<organism evidence="2 3">
    <name type="scientific">Physcomitrium patens</name>
    <name type="common">Spreading-leaved earth moss</name>
    <name type="synonym">Physcomitrella patens</name>
    <dbReference type="NCBI Taxonomy" id="3218"/>
    <lineage>
        <taxon>Eukaryota</taxon>
        <taxon>Viridiplantae</taxon>
        <taxon>Streptophyta</taxon>
        <taxon>Embryophyta</taxon>
        <taxon>Bryophyta</taxon>
        <taxon>Bryophytina</taxon>
        <taxon>Bryopsida</taxon>
        <taxon>Funariidae</taxon>
        <taxon>Funariales</taxon>
        <taxon>Funariaceae</taxon>
        <taxon>Physcomitrium</taxon>
    </lineage>
</organism>
<keyword evidence="3" id="KW-1185">Reference proteome</keyword>
<comment type="similarity">
    <text evidence="1">Belongs to the OBAP family.</text>
</comment>
<dbReference type="PANTHER" id="PTHR31360:SF0">
    <property type="entry name" value="OIL BODY-ASSOCIATED PROTEIN 1B"/>
    <property type="match status" value="1"/>
</dbReference>
<dbReference type="InterPro" id="IPR010686">
    <property type="entry name" value="OBAP-like"/>
</dbReference>
<dbReference type="PANTHER" id="PTHR31360">
    <property type="match status" value="1"/>
</dbReference>
<sequence length="288" mass="32616">MVAGLGNGFLSSSNDLLNEPKNVCTSKPRIGDKSLQTLIPIQWIHAQLRVFLFYARINQQEEVHHYWIYENQETRQCLMDDIPETNAHLIGIEYIISTFWHILDYEIKAGNLFTAGVPALAQNKELYEEQVSKPYYKESLFWQSDRVDTLSVGLPRLMMFTEDDQLNLDLLPRSTRVLWSSRYLSPTTNAATLAQPSVGNTKAGGLCIWLGVHTGSRPWIHILRLLLLNTNAATNAHAQMQLCVTSTQDHESALMCARALRPTSQVMEPRHPASCNFCTGSMLIFTLH</sequence>
<dbReference type="GO" id="GO:0019915">
    <property type="term" value="P:lipid storage"/>
    <property type="evidence" value="ECO:0000318"/>
    <property type="project" value="GO_Central"/>
</dbReference>
<evidence type="ECO:0000256" key="1">
    <source>
        <dbReference type="ARBA" id="ARBA00009740"/>
    </source>
</evidence>
<dbReference type="InParanoid" id="A0A7I4AM28"/>
<reference evidence="2 3" key="1">
    <citation type="journal article" date="2008" name="Science">
        <title>The Physcomitrella genome reveals evolutionary insights into the conquest of land by plants.</title>
        <authorList>
            <person name="Rensing S."/>
            <person name="Lang D."/>
            <person name="Zimmer A."/>
            <person name="Terry A."/>
            <person name="Salamov A."/>
            <person name="Shapiro H."/>
            <person name="Nishiyama T."/>
            <person name="Perroud P.-F."/>
            <person name="Lindquist E."/>
            <person name="Kamisugi Y."/>
            <person name="Tanahashi T."/>
            <person name="Sakakibara K."/>
            <person name="Fujita T."/>
            <person name="Oishi K."/>
            <person name="Shin-I T."/>
            <person name="Kuroki Y."/>
            <person name="Toyoda A."/>
            <person name="Suzuki Y."/>
            <person name="Hashimoto A."/>
            <person name="Yamaguchi K."/>
            <person name="Sugano A."/>
            <person name="Kohara Y."/>
            <person name="Fujiyama A."/>
            <person name="Anterola A."/>
            <person name="Aoki S."/>
            <person name="Ashton N."/>
            <person name="Barbazuk W.B."/>
            <person name="Barker E."/>
            <person name="Bennetzen J."/>
            <person name="Bezanilla M."/>
            <person name="Blankenship R."/>
            <person name="Cho S.H."/>
            <person name="Dutcher S."/>
            <person name="Estelle M."/>
            <person name="Fawcett J.A."/>
            <person name="Gundlach H."/>
            <person name="Hanada K."/>
            <person name="Heyl A."/>
            <person name="Hicks K.A."/>
            <person name="Hugh J."/>
            <person name="Lohr M."/>
            <person name="Mayer K."/>
            <person name="Melkozernov A."/>
            <person name="Murata T."/>
            <person name="Nelson D."/>
            <person name="Pils B."/>
            <person name="Prigge M."/>
            <person name="Reiss B."/>
            <person name="Renner T."/>
            <person name="Rombauts S."/>
            <person name="Rushton P."/>
            <person name="Sanderfoot A."/>
            <person name="Schween G."/>
            <person name="Shiu S.-H."/>
            <person name="Stueber K."/>
            <person name="Theodoulou F.L."/>
            <person name="Tu H."/>
            <person name="Van de Peer Y."/>
            <person name="Verrier P.J."/>
            <person name="Waters E."/>
            <person name="Wood A."/>
            <person name="Yang L."/>
            <person name="Cove D."/>
            <person name="Cuming A."/>
            <person name="Hasebe M."/>
            <person name="Lucas S."/>
            <person name="Mishler D.B."/>
            <person name="Reski R."/>
            <person name="Grigoriev I."/>
            <person name="Quatrano R.S."/>
            <person name="Boore J.L."/>
        </authorList>
    </citation>
    <scope>NUCLEOTIDE SEQUENCE [LARGE SCALE GENOMIC DNA]</scope>
    <source>
        <strain evidence="2 3">cv. Gransden 2004</strain>
    </source>
</reference>
<dbReference type="Gramene" id="Pp3c14_14360V3.2">
    <property type="protein sequence ID" value="Pp3c14_14360V3.2"/>
    <property type="gene ID" value="Pp3c14_14360"/>
</dbReference>
<dbReference type="EMBL" id="ABEU02000014">
    <property type="status" value="NOT_ANNOTATED_CDS"/>
    <property type="molecule type" value="Genomic_DNA"/>
</dbReference>
<dbReference type="Pfam" id="PF06884">
    <property type="entry name" value="DUF1264"/>
    <property type="match status" value="1"/>
</dbReference>
<reference evidence="2" key="3">
    <citation type="submission" date="2020-12" db="UniProtKB">
        <authorList>
            <consortium name="EnsemblPlants"/>
        </authorList>
    </citation>
    <scope>IDENTIFICATION</scope>
</reference>
<accession>A0A7I4AM28</accession>
<dbReference type="Proteomes" id="UP000006727">
    <property type="component" value="Chromosome 14"/>
</dbReference>
<dbReference type="AlphaFoldDB" id="A0A7I4AM28"/>
<dbReference type="GO" id="GO:0005811">
    <property type="term" value="C:lipid droplet"/>
    <property type="evidence" value="ECO:0000318"/>
    <property type="project" value="GO_Central"/>
</dbReference>
<dbReference type="EnsemblPlants" id="Pp3c14_14360V3.2">
    <property type="protein sequence ID" value="Pp3c14_14360V3.2"/>
    <property type="gene ID" value="Pp3c14_14360"/>
</dbReference>
<evidence type="ECO:0000313" key="3">
    <source>
        <dbReference type="Proteomes" id="UP000006727"/>
    </source>
</evidence>
<evidence type="ECO:0000313" key="2">
    <source>
        <dbReference type="EnsemblPlants" id="Pp3c14_14360V3.2"/>
    </source>
</evidence>
<proteinExistence type="inferred from homology"/>
<name>A0A7I4AM28_PHYPA</name>
<reference evidence="2 3" key="2">
    <citation type="journal article" date="2018" name="Plant J.">
        <title>The Physcomitrella patens chromosome-scale assembly reveals moss genome structure and evolution.</title>
        <authorList>
            <person name="Lang D."/>
            <person name="Ullrich K.K."/>
            <person name="Murat F."/>
            <person name="Fuchs J."/>
            <person name="Jenkins J."/>
            <person name="Haas F.B."/>
            <person name="Piednoel M."/>
            <person name="Gundlach H."/>
            <person name="Van Bel M."/>
            <person name="Meyberg R."/>
            <person name="Vives C."/>
            <person name="Morata J."/>
            <person name="Symeonidi A."/>
            <person name="Hiss M."/>
            <person name="Muchero W."/>
            <person name="Kamisugi Y."/>
            <person name="Saleh O."/>
            <person name="Blanc G."/>
            <person name="Decker E.L."/>
            <person name="van Gessel N."/>
            <person name="Grimwood J."/>
            <person name="Hayes R.D."/>
            <person name="Graham S.W."/>
            <person name="Gunter L.E."/>
            <person name="McDaniel S.F."/>
            <person name="Hoernstein S.N.W."/>
            <person name="Larsson A."/>
            <person name="Li F.W."/>
            <person name="Perroud P.F."/>
            <person name="Phillips J."/>
            <person name="Ranjan P."/>
            <person name="Rokshar D.S."/>
            <person name="Rothfels C.J."/>
            <person name="Schneider L."/>
            <person name="Shu S."/>
            <person name="Stevenson D.W."/>
            <person name="Thummler F."/>
            <person name="Tillich M."/>
            <person name="Villarreal Aguilar J.C."/>
            <person name="Widiez T."/>
            <person name="Wong G.K."/>
            <person name="Wymore A."/>
            <person name="Zhang Y."/>
            <person name="Zimmer A.D."/>
            <person name="Quatrano R.S."/>
            <person name="Mayer K.F.X."/>
            <person name="Goodstein D."/>
            <person name="Casacuberta J.M."/>
            <person name="Vandepoele K."/>
            <person name="Reski R."/>
            <person name="Cuming A.C."/>
            <person name="Tuskan G.A."/>
            <person name="Maumus F."/>
            <person name="Salse J."/>
            <person name="Schmutz J."/>
            <person name="Rensing S.A."/>
        </authorList>
    </citation>
    <scope>NUCLEOTIDE SEQUENCE [LARGE SCALE GENOMIC DNA]</scope>
    <source>
        <strain evidence="2 3">cv. Gransden 2004</strain>
    </source>
</reference>
<protein>
    <submittedName>
        <fullName evidence="2">Uncharacterized protein</fullName>
    </submittedName>
</protein>